<evidence type="ECO:0000259" key="6">
    <source>
        <dbReference type="Pfam" id="PF01850"/>
    </source>
</evidence>
<keyword evidence="3 5" id="KW-0479">Metal-binding</keyword>
<dbReference type="EMBL" id="CADCTW010000106">
    <property type="protein sequence ID" value="CAA9327243.1"/>
    <property type="molecule type" value="Genomic_DNA"/>
</dbReference>
<keyword evidence="1 5" id="KW-1277">Toxin-antitoxin system</keyword>
<comment type="cofactor">
    <cofactor evidence="5">
        <name>Mg(2+)</name>
        <dbReference type="ChEBI" id="CHEBI:18420"/>
    </cofactor>
</comment>
<evidence type="ECO:0000313" key="7">
    <source>
        <dbReference type="EMBL" id="CAA9327243.1"/>
    </source>
</evidence>
<gene>
    <name evidence="5" type="primary">vapC</name>
    <name evidence="7" type="ORF">AVDCRST_MAG68-2337</name>
</gene>
<feature type="binding site" evidence="5">
    <location>
        <position position="99"/>
    </location>
    <ligand>
        <name>Mg(2+)</name>
        <dbReference type="ChEBI" id="CHEBI:18420"/>
    </ligand>
</feature>
<dbReference type="Gene3D" id="3.40.50.1010">
    <property type="entry name" value="5'-nuclease"/>
    <property type="match status" value="1"/>
</dbReference>
<feature type="binding site" evidence="5">
    <location>
        <position position="2"/>
    </location>
    <ligand>
        <name>Mg(2+)</name>
        <dbReference type="ChEBI" id="CHEBI:18420"/>
    </ligand>
</feature>
<keyword evidence="5" id="KW-0800">Toxin</keyword>
<dbReference type="InterPro" id="IPR039018">
    <property type="entry name" value="VapC20-like"/>
</dbReference>
<accession>A0A6J4LAI9</accession>
<dbReference type="GO" id="GO:0000287">
    <property type="term" value="F:magnesium ion binding"/>
    <property type="evidence" value="ECO:0007669"/>
    <property type="project" value="UniProtKB-UniRule"/>
</dbReference>
<comment type="similarity">
    <text evidence="5">Belongs to the PINc/VapC protein family.</text>
</comment>
<protein>
    <recommendedName>
        <fullName evidence="5">Ribonuclease VapC</fullName>
        <shortName evidence="5">RNase VapC</shortName>
        <ecNumber evidence="5">3.1.-.-</ecNumber>
    </recommendedName>
    <alternativeName>
        <fullName evidence="5">Toxin VapC</fullName>
    </alternativeName>
</protein>
<dbReference type="PANTHER" id="PTHR42188">
    <property type="entry name" value="23S RRNA-SPECIFIC ENDONUCLEASE VAPC20"/>
    <property type="match status" value="1"/>
</dbReference>
<proteinExistence type="inferred from homology"/>
<sequence length="133" mass="14706">MDASYAVALGSPRDLHHAHAVALAHTIEAERIRVVTTRAVIIEVGNALAKGALRSRAVTLLDLFEGNPLVEVTPLTEDLYERGRTFFRRHHDKAWGLTDCISFVVMKDRGLTDALTADAHFHQAGFRPLLRAP</sequence>
<keyword evidence="4 5" id="KW-0378">Hydrolase</keyword>
<evidence type="ECO:0000256" key="1">
    <source>
        <dbReference type="ARBA" id="ARBA00022649"/>
    </source>
</evidence>
<evidence type="ECO:0000256" key="3">
    <source>
        <dbReference type="ARBA" id="ARBA00022723"/>
    </source>
</evidence>
<evidence type="ECO:0000256" key="2">
    <source>
        <dbReference type="ARBA" id="ARBA00022722"/>
    </source>
</evidence>
<reference evidence="7" key="1">
    <citation type="submission" date="2020-02" db="EMBL/GenBank/DDBJ databases">
        <authorList>
            <person name="Meier V. D."/>
        </authorList>
    </citation>
    <scope>NUCLEOTIDE SEQUENCE</scope>
    <source>
        <strain evidence="7">AVDCRST_MAG68</strain>
    </source>
</reference>
<keyword evidence="2 5" id="KW-0540">Nuclease</keyword>
<dbReference type="GO" id="GO:0016787">
    <property type="term" value="F:hydrolase activity"/>
    <property type="evidence" value="ECO:0007669"/>
    <property type="project" value="UniProtKB-KW"/>
</dbReference>
<dbReference type="InterPro" id="IPR002716">
    <property type="entry name" value="PIN_dom"/>
</dbReference>
<dbReference type="EC" id="3.1.-.-" evidence="5"/>
<evidence type="ECO:0000256" key="4">
    <source>
        <dbReference type="ARBA" id="ARBA00022801"/>
    </source>
</evidence>
<dbReference type="SUPFAM" id="SSF88723">
    <property type="entry name" value="PIN domain-like"/>
    <property type="match status" value="1"/>
</dbReference>
<dbReference type="AlphaFoldDB" id="A0A6J4LAI9"/>
<dbReference type="GO" id="GO:0004521">
    <property type="term" value="F:RNA endonuclease activity"/>
    <property type="evidence" value="ECO:0007669"/>
    <property type="project" value="InterPro"/>
</dbReference>
<feature type="domain" description="PIN" evidence="6">
    <location>
        <begin position="2"/>
        <end position="125"/>
    </location>
</feature>
<dbReference type="InterPro" id="IPR029060">
    <property type="entry name" value="PIN-like_dom_sf"/>
</dbReference>
<dbReference type="InterPro" id="IPR022907">
    <property type="entry name" value="VapC_family"/>
</dbReference>
<dbReference type="HAMAP" id="MF_00265">
    <property type="entry name" value="VapC_Nob1"/>
    <property type="match status" value="1"/>
</dbReference>
<dbReference type="GO" id="GO:0016075">
    <property type="term" value="P:rRNA catabolic process"/>
    <property type="evidence" value="ECO:0007669"/>
    <property type="project" value="TreeGrafter"/>
</dbReference>
<dbReference type="Pfam" id="PF01850">
    <property type="entry name" value="PIN"/>
    <property type="match status" value="1"/>
</dbReference>
<dbReference type="PANTHER" id="PTHR42188:SF1">
    <property type="entry name" value="23S RRNA-SPECIFIC ENDONUCLEASE VAPC20"/>
    <property type="match status" value="1"/>
</dbReference>
<keyword evidence="5" id="KW-0460">Magnesium</keyword>
<name>A0A6J4LAI9_9BACT</name>
<organism evidence="7">
    <name type="scientific">uncultured Gemmatimonadota bacterium</name>
    <dbReference type="NCBI Taxonomy" id="203437"/>
    <lineage>
        <taxon>Bacteria</taxon>
        <taxon>Pseudomonadati</taxon>
        <taxon>Gemmatimonadota</taxon>
        <taxon>environmental samples</taxon>
    </lineage>
</organism>
<dbReference type="GO" id="GO:0090729">
    <property type="term" value="F:toxin activity"/>
    <property type="evidence" value="ECO:0007669"/>
    <property type="project" value="UniProtKB-KW"/>
</dbReference>
<evidence type="ECO:0000256" key="5">
    <source>
        <dbReference type="HAMAP-Rule" id="MF_00265"/>
    </source>
</evidence>
<comment type="function">
    <text evidence="5">Toxic component of a toxin-antitoxin (TA) system. An RNase.</text>
</comment>